<dbReference type="SUPFAM" id="SSF46785">
    <property type="entry name" value="Winged helix' DNA-binding domain"/>
    <property type="match status" value="1"/>
</dbReference>
<reference evidence="6 7" key="1">
    <citation type="submission" date="2016-03" db="EMBL/GenBank/DDBJ databases">
        <title>Complete genome sequence of Shewanella psychrophila WP2, a deep sea bacterium isolated from west Pacific sediment.</title>
        <authorList>
            <person name="Xu G."/>
            <person name="Jian H."/>
        </authorList>
    </citation>
    <scope>NUCLEOTIDE SEQUENCE [LARGE SCALE GENOMIC DNA]</scope>
    <source>
        <strain evidence="6 7">WP2</strain>
    </source>
</reference>
<dbReference type="GO" id="GO:0003700">
    <property type="term" value="F:DNA-binding transcription factor activity"/>
    <property type="evidence" value="ECO:0007669"/>
    <property type="project" value="InterPro"/>
</dbReference>
<dbReference type="InterPro" id="IPR000847">
    <property type="entry name" value="LysR_HTH_N"/>
</dbReference>
<dbReference type="PANTHER" id="PTHR30537:SF5">
    <property type="entry name" value="HTH-TYPE TRANSCRIPTIONAL ACTIVATOR TTDR-RELATED"/>
    <property type="match status" value="1"/>
</dbReference>
<sequence length="305" mass="34110">MFIKNEQRRLSYQMLVFDEVVNRGSFTAAAEALGHTKSAVSQYVSQLETGLGVRLLNRSTRQLNLTAAGKKLAKRSEQLVDLLSATLDEMQSLEHVPTGRVSITAPHAFETSLVTPIVAELCSEYPKLTPELVFTDERLDLLEHKLDIAISVGPQKDSNYQAIPIGKLDSILVASPRYLARVGEIRSEHLSEQTLVILPWQNGATLKAKQGTEISYTSDQSLRVNTSISAINSVKSGVGIGLIPSIFVQDELEAGMLQRILPEFEGEVRVVYALHSYQKQLPLVMRRFVERLKLEFQQQHKMRIK</sequence>
<protein>
    <submittedName>
        <fullName evidence="6">Transcriptional regulator</fullName>
    </submittedName>
</protein>
<dbReference type="Pfam" id="PF03466">
    <property type="entry name" value="LysR_substrate"/>
    <property type="match status" value="1"/>
</dbReference>
<dbReference type="GO" id="GO:0006351">
    <property type="term" value="P:DNA-templated transcription"/>
    <property type="evidence" value="ECO:0007669"/>
    <property type="project" value="TreeGrafter"/>
</dbReference>
<dbReference type="InterPro" id="IPR036390">
    <property type="entry name" value="WH_DNA-bd_sf"/>
</dbReference>
<dbReference type="CDD" id="cd08422">
    <property type="entry name" value="PBP2_CrgA_like"/>
    <property type="match status" value="1"/>
</dbReference>
<dbReference type="InterPro" id="IPR058163">
    <property type="entry name" value="LysR-type_TF_proteobact-type"/>
</dbReference>
<dbReference type="InterPro" id="IPR036388">
    <property type="entry name" value="WH-like_DNA-bd_sf"/>
</dbReference>
<name>A0A1S6HS94_9GAMM</name>
<dbReference type="PANTHER" id="PTHR30537">
    <property type="entry name" value="HTH-TYPE TRANSCRIPTIONAL REGULATOR"/>
    <property type="match status" value="1"/>
</dbReference>
<evidence type="ECO:0000313" key="7">
    <source>
        <dbReference type="Proteomes" id="UP000189545"/>
    </source>
</evidence>
<evidence type="ECO:0000313" key="6">
    <source>
        <dbReference type="EMBL" id="AQS38389.1"/>
    </source>
</evidence>
<evidence type="ECO:0000256" key="1">
    <source>
        <dbReference type="ARBA" id="ARBA00009437"/>
    </source>
</evidence>
<evidence type="ECO:0000259" key="5">
    <source>
        <dbReference type="PROSITE" id="PS50931"/>
    </source>
</evidence>
<evidence type="ECO:0000256" key="2">
    <source>
        <dbReference type="ARBA" id="ARBA00023015"/>
    </source>
</evidence>
<dbReference type="Gene3D" id="3.40.190.290">
    <property type="match status" value="1"/>
</dbReference>
<keyword evidence="4" id="KW-0804">Transcription</keyword>
<feature type="domain" description="HTH lysR-type" evidence="5">
    <location>
        <begin position="13"/>
        <end position="66"/>
    </location>
</feature>
<accession>A0A1S6HS94</accession>
<keyword evidence="2" id="KW-0805">Transcription regulation</keyword>
<dbReference type="GO" id="GO:0043565">
    <property type="term" value="F:sequence-specific DNA binding"/>
    <property type="evidence" value="ECO:0007669"/>
    <property type="project" value="TreeGrafter"/>
</dbReference>
<organism evidence="6 7">
    <name type="scientific">Shewanella psychrophila</name>
    <dbReference type="NCBI Taxonomy" id="225848"/>
    <lineage>
        <taxon>Bacteria</taxon>
        <taxon>Pseudomonadati</taxon>
        <taxon>Pseudomonadota</taxon>
        <taxon>Gammaproteobacteria</taxon>
        <taxon>Alteromonadales</taxon>
        <taxon>Shewanellaceae</taxon>
        <taxon>Shewanella</taxon>
    </lineage>
</organism>
<dbReference type="EMBL" id="CP014782">
    <property type="protein sequence ID" value="AQS38389.1"/>
    <property type="molecule type" value="Genomic_DNA"/>
</dbReference>
<keyword evidence="3" id="KW-0238">DNA-binding</keyword>
<gene>
    <name evidence="6" type="ORF">Sps_03247</name>
</gene>
<comment type="similarity">
    <text evidence="1">Belongs to the LysR transcriptional regulatory family.</text>
</comment>
<dbReference type="RefSeq" id="WP_237157854.1">
    <property type="nucleotide sequence ID" value="NZ_CP014782.1"/>
</dbReference>
<dbReference type="PROSITE" id="PS50931">
    <property type="entry name" value="HTH_LYSR"/>
    <property type="match status" value="1"/>
</dbReference>
<evidence type="ECO:0000256" key="3">
    <source>
        <dbReference type="ARBA" id="ARBA00023125"/>
    </source>
</evidence>
<evidence type="ECO:0000256" key="4">
    <source>
        <dbReference type="ARBA" id="ARBA00023163"/>
    </source>
</evidence>
<dbReference type="KEGG" id="spsw:Sps_03247"/>
<dbReference type="FunFam" id="1.10.10.10:FF:000001">
    <property type="entry name" value="LysR family transcriptional regulator"/>
    <property type="match status" value="1"/>
</dbReference>
<proteinExistence type="inferred from homology"/>
<dbReference type="STRING" id="225848.Sps_03247"/>
<dbReference type="Pfam" id="PF00126">
    <property type="entry name" value="HTH_1"/>
    <property type="match status" value="1"/>
</dbReference>
<dbReference type="Gene3D" id="1.10.10.10">
    <property type="entry name" value="Winged helix-like DNA-binding domain superfamily/Winged helix DNA-binding domain"/>
    <property type="match status" value="1"/>
</dbReference>
<dbReference type="SUPFAM" id="SSF53850">
    <property type="entry name" value="Periplasmic binding protein-like II"/>
    <property type="match status" value="1"/>
</dbReference>
<dbReference type="InterPro" id="IPR005119">
    <property type="entry name" value="LysR_subst-bd"/>
</dbReference>
<dbReference type="Proteomes" id="UP000189545">
    <property type="component" value="Chromosome"/>
</dbReference>
<dbReference type="AlphaFoldDB" id="A0A1S6HS94"/>
<keyword evidence="7" id="KW-1185">Reference proteome</keyword>